<feature type="compositionally biased region" description="Low complexity" evidence="2">
    <location>
        <begin position="262"/>
        <end position="271"/>
    </location>
</feature>
<protein>
    <submittedName>
        <fullName evidence="3">Uncharacterized protein</fullName>
    </submittedName>
</protein>
<dbReference type="AlphaFoldDB" id="A0A8H8NWG9"/>
<keyword evidence="1" id="KW-0175">Coiled coil</keyword>
<dbReference type="GeneID" id="67023316"/>
<feature type="compositionally biased region" description="Polar residues" evidence="2">
    <location>
        <begin position="272"/>
        <end position="284"/>
    </location>
</feature>
<evidence type="ECO:0000256" key="1">
    <source>
        <dbReference type="SAM" id="Coils"/>
    </source>
</evidence>
<feature type="compositionally biased region" description="Polar residues" evidence="2">
    <location>
        <begin position="1"/>
        <end position="24"/>
    </location>
</feature>
<dbReference type="KEGG" id="rsx:RhiXN_01034"/>
<feature type="coiled-coil region" evidence="1">
    <location>
        <begin position="168"/>
        <end position="217"/>
    </location>
</feature>
<reference evidence="3" key="1">
    <citation type="submission" date="2020-05" db="EMBL/GenBank/DDBJ databases">
        <title>Evolutionary and genomic comparisons of hybrid uninucleate and nonhybrid Rhizoctonia fungi.</title>
        <authorList>
            <person name="Li C."/>
            <person name="Chen X."/>
        </authorList>
    </citation>
    <scope>NUCLEOTIDE SEQUENCE</scope>
    <source>
        <strain evidence="3">AG-1 IA</strain>
    </source>
</reference>
<feature type="region of interest" description="Disordered" evidence="2">
    <location>
        <begin position="1"/>
        <end position="26"/>
    </location>
</feature>
<organism evidence="3 4">
    <name type="scientific">Rhizoctonia solani</name>
    <dbReference type="NCBI Taxonomy" id="456999"/>
    <lineage>
        <taxon>Eukaryota</taxon>
        <taxon>Fungi</taxon>
        <taxon>Dikarya</taxon>
        <taxon>Basidiomycota</taxon>
        <taxon>Agaricomycotina</taxon>
        <taxon>Agaricomycetes</taxon>
        <taxon>Cantharellales</taxon>
        <taxon>Ceratobasidiaceae</taxon>
        <taxon>Rhizoctonia</taxon>
    </lineage>
</organism>
<name>A0A8H8NWG9_9AGAM</name>
<evidence type="ECO:0000313" key="4">
    <source>
        <dbReference type="Proteomes" id="UP000650533"/>
    </source>
</evidence>
<feature type="compositionally biased region" description="Basic and acidic residues" evidence="2">
    <location>
        <begin position="290"/>
        <end position="306"/>
    </location>
</feature>
<gene>
    <name evidence="3" type="ORF">RhiXN_01034</name>
</gene>
<evidence type="ECO:0000313" key="3">
    <source>
        <dbReference type="EMBL" id="QRW19628.1"/>
    </source>
</evidence>
<dbReference type="Proteomes" id="UP000650533">
    <property type="component" value="Chromosome 4"/>
</dbReference>
<dbReference type="RefSeq" id="XP_043179865.1">
    <property type="nucleotide sequence ID" value="XM_043320853.1"/>
</dbReference>
<sequence>MPGNRKVTSARSLHQSISPTPNDNHSLKIFPSPELGIDELNSQICALRAELRDGRLLQARQRQELNQKTARVDNLTRRYKELRQERQGLKANLGYERDNASAIQKRLNVAVKNHAEAQDKCARTMVECERLRILNEQLSLLNGRFNASKTELEANFEEKIAEIECAFQNKAKETKSAFMRELEETRENLASERIEETKALKKELDSRDARIKKLEHDLIRQCEINAMFTVDYERDTHVRVTNRLSILASEAVGCAHSGVSLHSTASYSSSSRHPLTQLETNNVTVRKRPREASWRSDKGNQSHSEGDDSSASKGIAAPERNGQGRAQKRTKMGYPSGALVGREQPLPCSYSSFSSNSNPSGHR</sequence>
<dbReference type="EMBL" id="CP059661">
    <property type="protein sequence ID" value="QRW19628.1"/>
    <property type="molecule type" value="Genomic_DNA"/>
</dbReference>
<accession>A0A8H8NWG9</accession>
<evidence type="ECO:0000256" key="2">
    <source>
        <dbReference type="SAM" id="MobiDB-lite"/>
    </source>
</evidence>
<feature type="compositionally biased region" description="Low complexity" evidence="2">
    <location>
        <begin position="349"/>
        <end position="363"/>
    </location>
</feature>
<feature type="region of interest" description="Disordered" evidence="2">
    <location>
        <begin position="262"/>
        <end position="363"/>
    </location>
</feature>
<feature type="coiled-coil region" evidence="1">
    <location>
        <begin position="58"/>
        <end position="92"/>
    </location>
</feature>
<proteinExistence type="predicted"/>